<dbReference type="InterPro" id="IPR020945">
    <property type="entry name" value="DMSO/NO3_reduct_chaperone"/>
</dbReference>
<dbReference type="PANTHER" id="PTHR34227">
    <property type="entry name" value="CHAPERONE PROTEIN YCDY"/>
    <property type="match status" value="1"/>
</dbReference>
<keyword evidence="3" id="KW-1185">Reference proteome</keyword>
<reference evidence="3" key="1">
    <citation type="journal article" date="2019" name="Int. J. Syst. Evol. Microbiol.">
        <title>The Global Catalogue of Microorganisms (GCM) 10K type strain sequencing project: providing services to taxonomists for standard genome sequencing and annotation.</title>
        <authorList>
            <consortium name="The Broad Institute Genomics Platform"/>
            <consortium name="The Broad Institute Genome Sequencing Center for Infectious Disease"/>
            <person name="Wu L."/>
            <person name="Ma J."/>
        </authorList>
    </citation>
    <scope>NUCLEOTIDE SEQUENCE [LARGE SCALE GENOMIC DNA]</scope>
    <source>
        <strain evidence="3">JCM 18720</strain>
    </source>
</reference>
<dbReference type="Gene3D" id="1.10.3480.10">
    <property type="entry name" value="TorD-like"/>
    <property type="match status" value="1"/>
</dbReference>
<sequence length="202" mass="22587">MRDLFPYAAAACGVLHNVFYPKPNPAFLAELTDSGLLAQWPGFGQDPADAVASILDSLKQDDFDAIERDYYQLFVGPGGMAAYPWGSVYTDKENLVFGDTTLAWQQFCQQQGLTFELDHNEPQDHIGLILAVLSQLFEQGDETAIMTLLSDHLLPWSHRFTEAVTTQAHTGFYRGFGQLTALLLADWQQRLEVTPAPLTLYR</sequence>
<keyword evidence="1" id="KW-0143">Chaperone</keyword>
<dbReference type="InterPro" id="IPR036411">
    <property type="entry name" value="TorD-like_sf"/>
</dbReference>
<organism evidence="2 3">
    <name type="scientific">Ferrimonas gelatinilytica</name>
    <dbReference type="NCBI Taxonomy" id="1255257"/>
    <lineage>
        <taxon>Bacteria</taxon>
        <taxon>Pseudomonadati</taxon>
        <taxon>Pseudomonadota</taxon>
        <taxon>Gammaproteobacteria</taxon>
        <taxon>Alteromonadales</taxon>
        <taxon>Ferrimonadaceae</taxon>
        <taxon>Ferrimonas</taxon>
    </lineage>
</organism>
<accession>A0ABP9RU35</accession>
<dbReference type="Proteomes" id="UP001501600">
    <property type="component" value="Unassembled WGS sequence"/>
</dbReference>
<dbReference type="EMBL" id="BAABLF010000004">
    <property type="protein sequence ID" value="GAA5186831.1"/>
    <property type="molecule type" value="Genomic_DNA"/>
</dbReference>
<dbReference type="RefSeq" id="WP_345315279.1">
    <property type="nucleotide sequence ID" value="NZ_BAABLF010000004.1"/>
</dbReference>
<dbReference type="Pfam" id="PF02613">
    <property type="entry name" value="Nitrate_red_del"/>
    <property type="match status" value="1"/>
</dbReference>
<evidence type="ECO:0000313" key="3">
    <source>
        <dbReference type="Proteomes" id="UP001501600"/>
    </source>
</evidence>
<dbReference type="SUPFAM" id="SSF89155">
    <property type="entry name" value="TorD-like"/>
    <property type="match status" value="1"/>
</dbReference>
<comment type="caution">
    <text evidence="2">The sequence shown here is derived from an EMBL/GenBank/DDBJ whole genome shotgun (WGS) entry which is preliminary data.</text>
</comment>
<protein>
    <submittedName>
        <fullName evidence="2">Tat proofreading chaperone DmsD</fullName>
    </submittedName>
</protein>
<name>A0ABP9RU35_9GAMM</name>
<gene>
    <name evidence="2" type="primary">dmsD</name>
    <name evidence="2" type="ORF">GCM10025772_03120</name>
</gene>
<dbReference type="PANTHER" id="PTHR34227:SF13">
    <property type="entry name" value="TAT PROOFREADING CHAPERONE DMSD-RELATED"/>
    <property type="match status" value="1"/>
</dbReference>
<dbReference type="PIRSF" id="PIRSF004690">
    <property type="entry name" value="DmsD"/>
    <property type="match status" value="1"/>
</dbReference>
<dbReference type="InterPro" id="IPR026269">
    <property type="entry name" value="DmsD-type"/>
</dbReference>
<evidence type="ECO:0000256" key="1">
    <source>
        <dbReference type="ARBA" id="ARBA00023186"/>
    </source>
</evidence>
<proteinExistence type="predicted"/>
<evidence type="ECO:0000313" key="2">
    <source>
        <dbReference type="EMBL" id="GAA5186831.1"/>
    </source>
</evidence>
<dbReference type="InterPro" id="IPR050289">
    <property type="entry name" value="TorD/DmsD_chaperones"/>
</dbReference>